<dbReference type="KEGG" id="som:SOMG_03526"/>
<proteinExistence type="inferred from homology"/>
<feature type="transmembrane region" description="Helical" evidence="8">
    <location>
        <begin position="140"/>
        <end position="160"/>
    </location>
</feature>
<dbReference type="InterPro" id="IPR038665">
    <property type="entry name" value="Voltage-dep_anion_channel_sf"/>
</dbReference>
<dbReference type="InterPro" id="IPR030185">
    <property type="entry name" value="Mae1"/>
</dbReference>
<feature type="transmembrane region" description="Helical" evidence="8">
    <location>
        <begin position="284"/>
        <end position="312"/>
    </location>
</feature>
<dbReference type="GeneID" id="80877005"/>
<evidence type="ECO:0000256" key="2">
    <source>
        <dbReference type="ARBA" id="ARBA00008566"/>
    </source>
</evidence>
<keyword evidence="6 8" id="KW-0472">Membrane</keyword>
<feature type="transmembrane region" description="Helical" evidence="8">
    <location>
        <begin position="69"/>
        <end position="90"/>
    </location>
</feature>
<gene>
    <name evidence="9" type="primary">mae1</name>
    <name evidence="9" type="ORF">SOMG_03526</name>
</gene>
<evidence type="ECO:0000256" key="8">
    <source>
        <dbReference type="SAM" id="Phobius"/>
    </source>
</evidence>
<evidence type="ECO:0000256" key="5">
    <source>
        <dbReference type="ARBA" id="ARBA00022989"/>
    </source>
</evidence>
<dbReference type="GO" id="GO:0016020">
    <property type="term" value="C:membrane"/>
    <property type="evidence" value="ECO:0007669"/>
    <property type="project" value="UniProtKB-SubCell"/>
</dbReference>
<dbReference type="RefSeq" id="XP_056038013.1">
    <property type="nucleotide sequence ID" value="XM_056182316.1"/>
</dbReference>
<feature type="region of interest" description="Disordered" evidence="7">
    <location>
        <begin position="422"/>
        <end position="443"/>
    </location>
</feature>
<reference evidence="9 10" key="1">
    <citation type="journal article" date="2023" name="G3 (Bethesda)">
        <title>A high-quality reference genome for the fission yeast Schizosaccharomyces osmophilus.</title>
        <authorList>
            <person name="Jia G.S."/>
            <person name="Zhang W.C."/>
            <person name="Liang Y."/>
            <person name="Liu X.H."/>
            <person name="Rhind N."/>
            <person name="Pidoux A."/>
            <person name="Brysch-Herzberg M."/>
            <person name="Du L.L."/>
        </authorList>
    </citation>
    <scope>NUCLEOTIDE SEQUENCE [LARGE SCALE GENOMIC DNA]</scope>
    <source>
        <strain evidence="9 10">CBS 15793</strain>
    </source>
</reference>
<dbReference type="PANTHER" id="PTHR31162">
    <property type="entry name" value="MALIC ACID TRANSPORT PROTEIN-RELATED"/>
    <property type="match status" value="1"/>
</dbReference>
<name>A0AAE9WCR1_9SCHI</name>
<feature type="compositionally biased region" description="Basic and acidic residues" evidence="7">
    <location>
        <begin position="425"/>
        <end position="434"/>
    </location>
</feature>
<dbReference type="PANTHER" id="PTHR31162:SF0">
    <property type="entry name" value="MALIC ACID TRANSPORT PROTEIN"/>
    <property type="match status" value="1"/>
</dbReference>
<dbReference type="Pfam" id="PF03595">
    <property type="entry name" value="SLAC1"/>
    <property type="match status" value="1"/>
</dbReference>
<dbReference type="CDD" id="cd09317">
    <property type="entry name" value="TDT_Mae1_like"/>
    <property type="match status" value="1"/>
</dbReference>
<dbReference type="EMBL" id="CP115612">
    <property type="protein sequence ID" value="WBW73770.1"/>
    <property type="molecule type" value="Genomic_DNA"/>
</dbReference>
<feature type="transmembrane region" description="Helical" evidence="8">
    <location>
        <begin position="36"/>
        <end position="57"/>
    </location>
</feature>
<feature type="transmembrane region" description="Helical" evidence="8">
    <location>
        <begin position="243"/>
        <end position="263"/>
    </location>
</feature>
<dbReference type="InterPro" id="IPR011552">
    <property type="entry name" value="TehA/Mae1"/>
</dbReference>
<keyword evidence="4 8" id="KW-0812">Transmembrane</keyword>
<comment type="similarity">
    <text evidence="2">Belongs to the tellurite-resistance/dicarboxylate transporter (TDT) family.</text>
</comment>
<feature type="transmembrane region" description="Helical" evidence="8">
    <location>
        <begin position="349"/>
        <end position="373"/>
    </location>
</feature>
<evidence type="ECO:0000313" key="10">
    <source>
        <dbReference type="Proteomes" id="UP001212411"/>
    </source>
</evidence>
<dbReference type="AlphaFoldDB" id="A0AAE9WCR1"/>
<feature type="transmembrane region" description="Helical" evidence="8">
    <location>
        <begin position="106"/>
        <end position="128"/>
    </location>
</feature>
<keyword evidence="10" id="KW-1185">Reference proteome</keyword>
<feature type="transmembrane region" description="Helical" evidence="8">
    <location>
        <begin position="172"/>
        <end position="193"/>
    </location>
</feature>
<keyword evidence="3" id="KW-0813">Transport</keyword>
<dbReference type="InterPro" id="IPR004695">
    <property type="entry name" value="SLAC1/Mae1/Ssu1/TehA"/>
</dbReference>
<sequence length="443" mass="50529">MGRITEILTNRYHELVDWRAKSPHIPFVQRLRHFTWSWFAVTMATGGIGLVIGTLPYRFYGLNTIGKIVYILDIFLLALFCSLMIARFIIYHDTFMGSWRHFQEKFFIATCLLSFSTFIDMFAVYAKPSTGEWMVWVIRIYYYIYIAVTFLYGIFAYYTVFRDHVFTLETAAPSWILPIFPCMIGGVIAGAVLTTQPSPQMKNMVIVGIMFQGLGFWVYLMTFSVMLLRLFTVGFPAASERPAMFILTGPPGFTGLALINLARGAVATRPNIFRSPHSSEYFEFVSTFLAIFIWGLGAWIWCLCLVTLLAGIFSHAPMKFSNTWFALIFSNVGFVILTCRIGEEIDSKAFTLFGHIISVALCIVWLILMYLMIRAFLVNDIMYPGKDEDAKKPAETRTMAVEPERFGIPKDLSEHELDLASANRHATEDHRDQEPPTVATTRQ</sequence>
<feature type="transmembrane region" description="Helical" evidence="8">
    <location>
        <begin position="205"/>
        <end position="231"/>
    </location>
</feature>
<evidence type="ECO:0000256" key="6">
    <source>
        <dbReference type="ARBA" id="ARBA00023136"/>
    </source>
</evidence>
<protein>
    <submittedName>
        <fullName evidence="9">Plasma membrane malate/succinate:proton symporter Mae1</fullName>
    </submittedName>
</protein>
<dbReference type="Proteomes" id="UP001212411">
    <property type="component" value="Chromosome 2"/>
</dbReference>
<evidence type="ECO:0000313" key="9">
    <source>
        <dbReference type="EMBL" id="WBW73770.1"/>
    </source>
</evidence>
<dbReference type="Gene3D" id="1.50.10.150">
    <property type="entry name" value="Voltage-dependent anion channel"/>
    <property type="match status" value="1"/>
</dbReference>
<comment type="subcellular location">
    <subcellularLocation>
        <location evidence="1">Membrane</location>
        <topology evidence="1">Multi-pass membrane protein</topology>
    </subcellularLocation>
</comment>
<dbReference type="GO" id="GO:0015140">
    <property type="term" value="F:malate transmembrane transporter activity"/>
    <property type="evidence" value="ECO:0007669"/>
    <property type="project" value="InterPro"/>
</dbReference>
<evidence type="ECO:0000256" key="1">
    <source>
        <dbReference type="ARBA" id="ARBA00004141"/>
    </source>
</evidence>
<accession>A0AAE9WCR1</accession>
<dbReference type="NCBIfam" id="TIGR00816">
    <property type="entry name" value="tdt"/>
    <property type="match status" value="1"/>
</dbReference>
<organism evidence="9 10">
    <name type="scientific">Schizosaccharomyces osmophilus</name>
    <dbReference type="NCBI Taxonomy" id="2545709"/>
    <lineage>
        <taxon>Eukaryota</taxon>
        <taxon>Fungi</taxon>
        <taxon>Dikarya</taxon>
        <taxon>Ascomycota</taxon>
        <taxon>Taphrinomycotina</taxon>
        <taxon>Schizosaccharomycetes</taxon>
        <taxon>Schizosaccharomycetales</taxon>
        <taxon>Schizosaccharomycetaceae</taxon>
        <taxon>Schizosaccharomyces</taxon>
    </lineage>
</organism>
<keyword evidence="5 8" id="KW-1133">Transmembrane helix</keyword>
<feature type="transmembrane region" description="Helical" evidence="8">
    <location>
        <begin position="324"/>
        <end position="342"/>
    </location>
</feature>
<evidence type="ECO:0000256" key="4">
    <source>
        <dbReference type="ARBA" id="ARBA00022692"/>
    </source>
</evidence>
<evidence type="ECO:0000256" key="3">
    <source>
        <dbReference type="ARBA" id="ARBA00022448"/>
    </source>
</evidence>
<evidence type="ECO:0000256" key="7">
    <source>
        <dbReference type="SAM" id="MobiDB-lite"/>
    </source>
</evidence>